<organism evidence="1 2">
    <name type="scientific">Polycladospora coralii</name>
    <dbReference type="NCBI Taxonomy" id="2771432"/>
    <lineage>
        <taxon>Bacteria</taxon>
        <taxon>Bacillati</taxon>
        <taxon>Bacillota</taxon>
        <taxon>Bacilli</taxon>
        <taxon>Bacillales</taxon>
        <taxon>Thermoactinomycetaceae</taxon>
        <taxon>Polycladospora</taxon>
    </lineage>
</organism>
<dbReference type="RefSeq" id="WP_191141750.1">
    <property type="nucleotide sequence ID" value="NZ_JACXAH010000006.1"/>
</dbReference>
<accession>A0A926NE57</accession>
<sequence length="65" mass="7694">MGRDIRYLTVSEIVEIHMMIMRDYGEGEGEQARVIFPDRLESASERPKAVFFEKEQIQNQIIYQT</sequence>
<dbReference type="EMBL" id="JACXAH010000006">
    <property type="protein sequence ID" value="MBD1371904.1"/>
    <property type="molecule type" value="Genomic_DNA"/>
</dbReference>
<reference evidence="1" key="1">
    <citation type="submission" date="2020-09" db="EMBL/GenBank/DDBJ databases">
        <title>A novel bacterium of genus Hazenella, isolated from South China Sea.</title>
        <authorList>
            <person name="Huang H."/>
            <person name="Mo K."/>
            <person name="Hu Y."/>
        </authorList>
    </citation>
    <scope>NUCLEOTIDE SEQUENCE</scope>
    <source>
        <strain evidence="1">IB182357</strain>
    </source>
</reference>
<keyword evidence="2" id="KW-1185">Reference proteome</keyword>
<dbReference type="Proteomes" id="UP000661691">
    <property type="component" value="Unassembled WGS sequence"/>
</dbReference>
<gene>
    <name evidence="1" type="ORF">IC620_05965</name>
</gene>
<protein>
    <submittedName>
        <fullName evidence="1">Fic family protein</fullName>
    </submittedName>
</protein>
<comment type="caution">
    <text evidence="1">The sequence shown here is derived from an EMBL/GenBank/DDBJ whole genome shotgun (WGS) entry which is preliminary data.</text>
</comment>
<dbReference type="AlphaFoldDB" id="A0A926NE57"/>
<proteinExistence type="predicted"/>
<evidence type="ECO:0000313" key="2">
    <source>
        <dbReference type="Proteomes" id="UP000661691"/>
    </source>
</evidence>
<evidence type="ECO:0000313" key="1">
    <source>
        <dbReference type="EMBL" id="MBD1371904.1"/>
    </source>
</evidence>
<name>A0A926NE57_9BACL</name>